<reference evidence="1 2" key="1">
    <citation type="submission" date="2014-01" db="EMBL/GenBank/DDBJ databases">
        <title>Actinotalea ferrariae CF5-4.</title>
        <authorList>
            <person name="Chen F."/>
            <person name="Li Y."/>
            <person name="Wang G."/>
        </authorList>
    </citation>
    <scope>NUCLEOTIDE SEQUENCE [LARGE SCALE GENOMIC DNA]</scope>
    <source>
        <strain evidence="1 2">CF5-4</strain>
    </source>
</reference>
<dbReference type="Proteomes" id="UP000019753">
    <property type="component" value="Unassembled WGS sequence"/>
</dbReference>
<name>A0A021VT21_9CELL</name>
<evidence type="ECO:0000313" key="1">
    <source>
        <dbReference type="EMBL" id="EYR62217.1"/>
    </source>
</evidence>
<organism evidence="1 2">
    <name type="scientific">Actinotalea ferrariae CF5-4</name>
    <dbReference type="NCBI Taxonomy" id="948458"/>
    <lineage>
        <taxon>Bacteria</taxon>
        <taxon>Bacillati</taxon>
        <taxon>Actinomycetota</taxon>
        <taxon>Actinomycetes</taxon>
        <taxon>Micrococcales</taxon>
        <taxon>Cellulomonadaceae</taxon>
        <taxon>Actinotalea</taxon>
    </lineage>
</organism>
<gene>
    <name evidence="1" type="ORF">N866_10665</name>
</gene>
<sequence>MWPVRTRVLGLPLVGHDSLVGDEARMRHRLLGVLPVVDASGPDLARSAAARAVSEMCFVPAAALDPRVTWSPVSEAEAVGTVEVLGHRHELTVRVDAEGRLLRGTMPRWASVDGGPWQLHPFGAVCAEEWTVDGVTVPRVVVGGYGAGESFHTDGAFIRLVVDAAAYR</sequence>
<dbReference type="EMBL" id="AXCW01000294">
    <property type="protein sequence ID" value="EYR62217.1"/>
    <property type="molecule type" value="Genomic_DNA"/>
</dbReference>
<dbReference type="Pfam" id="PF20181">
    <property type="entry name" value="DUF6544"/>
    <property type="match status" value="1"/>
</dbReference>
<protein>
    <submittedName>
        <fullName evidence="1">Uncharacterized protein</fullName>
    </submittedName>
</protein>
<keyword evidence="2" id="KW-1185">Reference proteome</keyword>
<comment type="caution">
    <text evidence="1">The sequence shown here is derived from an EMBL/GenBank/DDBJ whole genome shotgun (WGS) entry which is preliminary data.</text>
</comment>
<proteinExistence type="predicted"/>
<accession>A0A021VT21</accession>
<dbReference type="AlphaFoldDB" id="A0A021VT21"/>
<evidence type="ECO:0000313" key="2">
    <source>
        <dbReference type="Proteomes" id="UP000019753"/>
    </source>
</evidence>
<dbReference type="InterPro" id="IPR046674">
    <property type="entry name" value="DUF6544"/>
</dbReference>